<comment type="caution">
    <text evidence="1">The sequence shown here is derived from an EMBL/GenBank/DDBJ whole genome shotgun (WGS) entry which is preliminary data.</text>
</comment>
<accession>A0ACB6FBA7</accession>
<reference evidence="1 2" key="1">
    <citation type="journal article" date="2019" name="bioRxiv">
        <title>Genomics, evolutionary history and diagnostics of the Alternaria alternata species group including apple and Asian pear pathotypes.</title>
        <authorList>
            <person name="Armitage A.D."/>
            <person name="Cockerton H.M."/>
            <person name="Sreenivasaprasad S."/>
            <person name="Woodhall J.W."/>
            <person name="Lane C.R."/>
            <person name="Harrison R.J."/>
            <person name="Clarkson J.P."/>
        </authorList>
    </citation>
    <scope>NUCLEOTIDE SEQUENCE [LARGE SCALE GENOMIC DNA]</scope>
    <source>
        <strain evidence="1 2">FERA 650</strain>
    </source>
</reference>
<dbReference type="Proteomes" id="UP000293547">
    <property type="component" value="Unassembled WGS sequence"/>
</dbReference>
<name>A0ACB6FBA7_9PLEO</name>
<organism evidence="1 2">
    <name type="scientific">Alternaria gaisen</name>
    <dbReference type="NCBI Taxonomy" id="167740"/>
    <lineage>
        <taxon>Eukaryota</taxon>
        <taxon>Fungi</taxon>
        <taxon>Dikarya</taxon>
        <taxon>Ascomycota</taxon>
        <taxon>Pezizomycotina</taxon>
        <taxon>Dothideomycetes</taxon>
        <taxon>Pleosporomycetidae</taxon>
        <taxon>Pleosporales</taxon>
        <taxon>Pleosporineae</taxon>
        <taxon>Pleosporaceae</taxon>
        <taxon>Alternaria</taxon>
        <taxon>Alternaria sect. Alternaria</taxon>
    </lineage>
</organism>
<dbReference type="EMBL" id="PDWZ02000011">
    <property type="protein sequence ID" value="KAB2101711.1"/>
    <property type="molecule type" value="Genomic_DNA"/>
</dbReference>
<proteinExistence type="predicted"/>
<gene>
    <name evidence="1" type="ORF">AG0111_0g10285</name>
</gene>
<sequence length="345" mass="39579">MEHYAPHPSSQFEGYYSKFDLASGAHIALIICSVPGASSRPHMVSFTYYPSSGHPIFQREHFVDNIEYVTTDEKSKAFELRVPGIGFMRTEGDGRTSYKLEGEDGSWKLEAQCEEYTAWREDKSTPEGWMINLPFPLHWHVHSLCSPATFILDIPALGEDFPTQDRKNRATIHQEKNWANSFPDAHMWVQAWDNDKKRGICLAGGKIMYNTAYMLGYRSPSLNLDFVPPFSVSYLNLLSPFMSATNDWDTRSFSISVSNYFHKLELKAHAPKEPGWFGLASPFPDGHRANFCKESFIATIEAKIWEKEGWWPWSTWKEVKIEKWEGASLEFAGGYYPERGETKQD</sequence>
<protein>
    <submittedName>
        <fullName evidence="1">Uncharacterized protein</fullName>
    </submittedName>
</protein>
<keyword evidence="2" id="KW-1185">Reference proteome</keyword>
<evidence type="ECO:0000313" key="1">
    <source>
        <dbReference type="EMBL" id="KAB2101711.1"/>
    </source>
</evidence>
<evidence type="ECO:0000313" key="2">
    <source>
        <dbReference type="Proteomes" id="UP000293547"/>
    </source>
</evidence>